<sequence>MLILQLAMLRNIAFFAALAAFVSAKIASSLQRELAIQDKVDVVLEFGGNAQPLNAATESIQAFTERSERIGHIFSALQTHAINAQKEVLSHLATNAPELTFQSNQVGNVLFVNKVTQAQVDELAAFPQVTRVRLPYVAHLPVLEVESVQANSSSIAATNEWGVTKIGAPSVWANSNRGDGIVVSNIDTGVLYTHEALKGNWRSDYGWYDPSAKKTAPYDGNGHGTHTMGTIAGQNGIGVAPNAKWIACRGCTTSSCPEATLTACAQWILCSTDTSGKNANCAKAPNVVSNSWGGSTGGDSWYQSYVDAWRKAGIIPRGFPWDYKNVIGVGATDSTDKLASFSSKGATTDKRVKPDVSAPGQSIRSAWNTGNTAYNTISGTSMATPHVAGSVALILAAKPGATYDTVYSLLTKTVDTSTLVVSTANCGGVSNKAYPNNDYGYGRVNVLKATSSTTKASAVDVIDVNESD</sequence>
<evidence type="ECO:0000259" key="9">
    <source>
        <dbReference type="Pfam" id="PF00082"/>
    </source>
</evidence>
<organism evidence="10 11">
    <name type="scientific">Aphanomyces euteiches</name>
    <dbReference type="NCBI Taxonomy" id="100861"/>
    <lineage>
        <taxon>Eukaryota</taxon>
        <taxon>Sar</taxon>
        <taxon>Stramenopiles</taxon>
        <taxon>Oomycota</taxon>
        <taxon>Saprolegniomycetes</taxon>
        <taxon>Saprolegniales</taxon>
        <taxon>Verrucalvaceae</taxon>
        <taxon>Aphanomyces</taxon>
    </lineage>
</organism>
<comment type="catalytic activity">
    <reaction evidence="5">
        <text>Hydrolysis of proteins with broad specificity for peptide bonds, and a preference for a large uncharged residue in P1. Hydrolyzes peptide amides.</text>
        <dbReference type="EC" id="3.4.21.62"/>
    </reaction>
</comment>
<dbReference type="PROSITE" id="PS51892">
    <property type="entry name" value="SUBTILASE"/>
    <property type="match status" value="1"/>
</dbReference>
<keyword evidence="11" id="KW-1185">Reference proteome</keyword>
<evidence type="ECO:0000256" key="1">
    <source>
        <dbReference type="ARBA" id="ARBA00011073"/>
    </source>
</evidence>
<evidence type="ECO:0000256" key="3">
    <source>
        <dbReference type="ARBA" id="ARBA00022801"/>
    </source>
</evidence>
<dbReference type="InterPro" id="IPR023828">
    <property type="entry name" value="Peptidase_S8_Ser-AS"/>
</dbReference>
<dbReference type="AlphaFoldDB" id="A0A6G0WCI4"/>
<evidence type="ECO:0000256" key="5">
    <source>
        <dbReference type="ARBA" id="ARBA00023529"/>
    </source>
</evidence>
<feature type="active site" description="Charge relay system" evidence="7">
    <location>
        <position position="187"/>
    </location>
</feature>
<dbReference type="InterPro" id="IPR000209">
    <property type="entry name" value="Peptidase_S8/S53_dom"/>
</dbReference>
<keyword evidence="8" id="KW-0732">Signal</keyword>
<feature type="chain" id="PRO_5026076616" description="subtilisin" evidence="8">
    <location>
        <begin position="25"/>
        <end position="468"/>
    </location>
</feature>
<dbReference type="PRINTS" id="PR00723">
    <property type="entry name" value="SUBTILISIN"/>
</dbReference>
<feature type="active site" description="Charge relay system" evidence="7">
    <location>
        <position position="381"/>
    </location>
</feature>
<feature type="domain" description="Peptidase S8/S53" evidence="9">
    <location>
        <begin position="178"/>
        <end position="442"/>
    </location>
</feature>
<accession>A0A6G0WCI4</accession>
<dbReference type="Gene3D" id="3.40.50.200">
    <property type="entry name" value="Peptidase S8/S53 domain"/>
    <property type="match status" value="1"/>
</dbReference>
<comment type="caution">
    <text evidence="10">The sequence shown here is derived from an EMBL/GenBank/DDBJ whole genome shotgun (WGS) entry which is preliminary data.</text>
</comment>
<evidence type="ECO:0000313" key="11">
    <source>
        <dbReference type="Proteomes" id="UP000481153"/>
    </source>
</evidence>
<dbReference type="GO" id="GO:0006508">
    <property type="term" value="P:proteolysis"/>
    <property type="evidence" value="ECO:0007669"/>
    <property type="project" value="UniProtKB-KW"/>
</dbReference>
<comment type="similarity">
    <text evidence="1 7">Belongs to the peptidase S8 family.</text>
</comment>
<dbReference type="InterPro" id="IPR036852">
    <property type="entry name" value="Peptidase_S8/S53_dom_sf"/>
</dbReference>
<protein>
    <recommendedName>
        <fullName evidence="6">subtilisin</fullName>
        <ecNumber evidence="6">3.4.21.62</ecNumber>
    </recommendedName>
</protein>
<feature type="active site" description="Charge relay system" evidence="7">
    <location>
        <position position="223"/>
    </location>
</feature>
<dbReference type="GO" id="GO:0004252">
    <property type="term" value="F:serine-type endopeptidase activity"/>
    <property type="evidence" value="ECO:0007669"/>
    <property type="project" value="UniProtKB-UniRule"/>
</dbReference>
<dbReference type="PROSITE" id="PS00138">
    <property type="entry name" value="SUBTILASE_SER"/>
    <property type="match status" value="1"/>
</dbReference>
<evidence type="ECO:0000256" key="6">
    <source>
        <dbReference type="ARBA" id="ARBA00023619"/>
    </source>
</evidence>
<keyword evidence="3 7" id="KW-0378">Hydrolase</keyword>
<dbReference type="EC" id="3.4.21.62" evidence="6"/>
<dbReference type="VEuPathDB" id="FungiDB:AeMF1_002811"/>
<dbReference type="InterPro" id="IPR051048">
    <property type="entry name" value="Peptidase_S8/S53_subtilisin"/>
</dbReference>
<reference evidence="10 11" key="1">
    <citation type="submission" date="2019-07" db="EMBL/GenBank/DDBJ databases">
        <title>Genomics analysis of Aphanomyces spp. identifies a new class of oomycete effector associated with host adaptation.</title>
        <authorList>
            <person name="Gaulin E."/>
        </authorList>
    </citation>
    <scope>NUCLEOTIDE SEQUENCE [LARGE SCALE GENOMIC DNA]</scope>
    <source>
        <strain evidence="10 11">ATCC 201684</strain>
    </source>
</reference>
<evidence type="ECO:0000256" key="2">
    <source>
        <dbReference type="ARBA" id="ARBA00022670"/>
    </source>
</evidence>
<evidence type="ECO:0000256" key="8">
    <source>
        <dbReference type="SAM" id="SignalP"/>
    </source>
</evidence>
<keyword evidence="2 7" id="KW-0645">Protease</keyword>
<feature type="signal peptide" evidence="8">
    <location>
        <begin position="1"/>
        <end position="24"/>
    </location>
</feature>
<name>A0A6G0WCI4_9STRA</name>
<dbReference type="Proteomes" id="UP000481153">
    <property type="component" value="Unassembled WGS sequence"/>
</dbReference>
<dbReference type="InterPro" id="IPR015500">
    <property type="entry name" value="Peptidase_S8_subtilisin-rel"/>
</dbReference>
<keyword evidence="4 7" id="KW-0720">Serine protease</keyword>
<evidence type="ECO:0000313" key="10">
    <source>
        <dbReference type="EMBL" id="KAF0724045.1"/>
    </source>
</evidence>
<evidence type="ECO:0000256" key="7">
    <source>
        <dbReference type="PROSITE-ProRule" id="PRU01240"/>
    </source>
</evidence>
<gene>
    <name evidence="10" type="ORF">Ae201684_017210</name>
</gene>
<dbReference type="EMBL" id="VJMJ01000286">
    <property type="protein sequence ID" value="KAF0724045.1"/>
    <property type="molecule type" value="Genomic_DNA"/>
</dbReference>
<evidence type="ECO:0000256" key="4">
    <source>
        <dbReference type="ARBA" id="ARBA00022825"/>
    </source>
</evidence>
<dbReference type="PANTHER" id="PTHR43399">
    <property type="entry name" value="SUBTILISIN-RELATED"/>
    <property type="match status" value="1"/>
</dbReference>
<dbReference type="Pfam" id="PF00082">
    <property type="entry name" value="Peptidase_S8"/>
    <property type="match status" value="1"/>
</dbReference>
<dbReference type="PANTHER" id="PTHR43399:SF4">
    <property type="entry name" value="CELL WALL-ASSOCIATED PROTEASE"/>
    <property type="match status" value="1"/>
</dbReference>
<dbReference type="SUPFAM" id="SSF52743">
    <property type="entry name" value="Subtilisin-like"/>
    <property type="match status" value="1"/>
</dbReference>
<proteinExistence type="inferred from homology"/>